<evidence type="ECO:0000313" key="3">
    <source>
        <dbReference type="Proteomes" id="UP001219518"/>
    </source>
</evidence>
<name>A0AAE1GUA8_9NEOP</name>
<accession>A0AAE1GUA8</accession>
<dbReference type="Proteomes" id="UP001219518">
    <property type="component" value="Unassembled WGS sequence"/>
</dbReference>
<reference evidence="2" key="1">
    <citation type="submission" date="2021-07" db="EMBL/GenBank/DDBJ databases">
        <authorList>
            <person name="Catto M.A."/>
            <person name="Jacobson A."/>
            <person name="Kennedy G."/>
            <person name="Labadie P."/>
            <person name="Hunt B.G."/>
            <person name="Srinivasan R."/>
        </authorList>
    </citation>
    <scope>NUCLEOTIDE SEQUENCE</scope>
    <source>
        <strain evidence="2">PL_HMW_Pooled</strain>
        <tissue evidence="2">Head</tissue>
    </source>
</reference>
<dbReference type="EMBL" id="JAHWGI010000083">
    <property type="protein sequence ID" value="KAK3908923.1"/>
    <property type="molecule type" value="Genomic_DNA"/>
</dbReference>
<keyword evidence="1" id="KW-0175">Coiled coil</keyword>
<keyword evidence="3" id="KW-1185">Reference proteome</keyword>
<evidence type="ECO:0000256" key="1">
    <source>
        <dbReference type="SAM" id="Coils"/>
    </source>
</evidence>
<dbReference type="AlphaFoldDB" id="A0AAE1GUA8"/>
<comment type="caution">
    <text evidence="2">The sequence shown here is derived from an EMBL/GenBank/DDBJ whole genome shotgun (WGS) entry which is preliminary data.</text>
</comment>
<feature type="coiled-coil region" evidence="1">
    <location>
        <begin position="54"/>
        <end position="102"/>
    </location>
</feature>
<sequence>MAHEKVIHDFWECKFLEDPNDELKKHEKLAAKNAAKSEKNYEKALQLYSDVLDLSEAERKIKDGTIRVRKLKVEKEIMDSKLSKIEETNQSLLEECQNLSMTTSEKRNSIPALAQESENLKQTLTAIKNDVLSERKQFKQRNDCVLKLKDLYKKNLNCHLRRLKTEDESELYLFTFDSTVKPVDKDSMPFRSIKFQRIYSGPDKTDDPKYATWKIIETSPQLPNFEKISSIFAETQDIHGLLAYLKKQWKSKRLNQ</sequence>
<evidence type="ECO:0000313" key="2">
    <source>
        <dbReference type="EMBL" id="KAK3908923.1"/>
    </source>
</evidence>
<protein>
    <submittedName>
        <fullName evidence="2">Mating-type protein A2</fullName>
    </submittedName>
</protein>
<organism evidence="2 3">
    <name type="scientific">Frankliniella fusca</name>
    <dbReference type="NCBI Taxonomy" id="407009"/>
    <lineage>
        <taxon>Eukaryota</taxon>
        <taxon>Metazoa</taxon>
        <taxon>Ecdysozoa</taxon>
        <taxon>Arthropoda</taxon>
        <taxon>Hexapoda</taxon>
        <taxon>Insecta</taxon>
        <taxon>Pterygota</taxon>
        <taxon>Neoptera</taxon>
        <taxon>Paraneoptera</taxon>
        <taxon>Thysanoptera</taxon>
        <taxon>Terebrantia</taxon>
        <taxon>Thripoidea</taxon>
        <taxon>Thripidae</taxon>
        <taxon>Frankliniella</taxon>
    </lineage>
</organism>
<proteinExistence type="predicted"/>
<reference evidence="2" key="2">
    <citation type="journal article" date="2023" name="BMC Genomics">
        <title>Pest status, molecular evolution, and epigenetic factors derived from the genome assembly of Frankliniella fusca, a thysanopteran phytovirus vector.</title>
        <authorList>
            <person name="Catto M.A."/>
            <person name="Labadie P.E."/>
            <person name="Jacobson A.L."/>
            <person name="Kennedy G.G."/>
            <person name="Srinivasan R."/>
            <person name="Hunt B.G."/>
        </authorList>
    </citation>
    <scope>NUCLEOTIDE SEQUENCE</scope>
    <source>
        <strain evidence="2">PL_HMW_Pooled</strain>
    </source>
</reference>
<gene>
    <name evidence="2" type="ORF">KUF71_019179</name>
</gene>